<reference evidence="2" key="1">
    <citation type="journal article" date="2019" name="Int. J. Syst. Evol. Microbiol.">
        <title>The Global Catalogue of Microorganisms (GCM) 10K type strain sequencing project: providing services to taxonomists for standard genome sequencing and annotation.</title>
        <authorList>
            <consortium name="The Broad Institute Genomics Platform"/>
            <consortium name="The Broad Institute Genome Sequencing Center for Infectious Disease"/>
            <person name="Wu L."/>
            <person name="Ma J."/>
        </authorList>
    </citation>
    <scope>NUCLEOTIDE SEQUENCE [LARGE SCALE GENOMIC DNA]</scope>
    <source>
        <strain evidence="2">CGMCC 1.6784</strain>
    </source>
</reference>
<sequence length="64" mass="7635">MLVGMVAVALGILVWSLIERSRKRRRRARARRRGRAFASYSRFWNQVMLRKTSGRLTDQRQNED</sequence>
<dbReference type="EMBL" id="BMLK01000010">
    <property type="protein sequence ID" value="GGN51582.1"/>
    <property type="molecule type" value="Genomic_DNA"/>
</dbReference>
<accession>A0ABQ2JRC6</accession>
<gene>
    <name evidence="1" type="ORF">GCM10011349_24260</name>
</gene>
<dbReference type="Proteomes" id="UP000605099">
    <property type="component" value="Unassembled WGS sequence"/>
</dbReference>
<organism evidence="1 2">
    <name type="scientific">Novosphingobium indicum</name>
    <dbReference type="NCBI Taxonomy" id="462949"/>
    <lineage>
        <taxon>Bacteria</taxon>
        <taxon>Pseudomonadati</taxon>
        <taxon>Pseudomonadota</taxon>
        <taxon>Alphaproteobacteria</taxon>
        <taxon>Sphingomonadales</taxon>
        <taxon>Sphingomonadaceae</taxon>
        <taxon>Novosphingobium</taxon>
    </lineage>
</organism>
<evidence type="ECO:0000313" key="2">
    <source>
        <dbReference type="Proteomes" id="UP000605099"/>
    </source>
</evidence>
<evidence type="ECO:0000313" key="1">
    <source>
        <dbReference type="EMBL" id="GGN51582.1"/>
    </source>
</evidence>
<name>A0ABQ2JRC6_9SPHN</name>
<protein>
    <submittedName>
        <fullName evidence="1">Uncharacterized protein</fullName>
    </submittedName>
</protein>
<comment type="caution">
    <text evidence="1">The sequence shown here is derived from an EMBL/GenBank/DDBJ whole genome shotgun (WGS) entry which is preliminary data.</text>
</comment>
<keyword evidence="2" id="KW-1185">Reference proteome</keyword>
<proteinExistence type="predicted"/>